<protein>
    <recommendedName>
        <fullName evidence="2">Transcription factor TFIIIC triple barrel domain-containing protein</fullName>
    </recommendedName>
</protein>
<accession>A0A4Y9XNR2</accession>
<dbReference type="STRING" id="34475.A0A4Y9XNR2"/>
<dbReference type="Gene3D" id="2.60.40.4370">
    <property type="match status" value="1"/>
</dbReference>
<dbReference type="InterPro" id="IPR042771">
    <property type="entry name" value="GTF3C6-like"/>
</dbReference>
<organism evidence="3 4">
    <name type="scientific">Rhodofomes roseus</name>
    <dbReference type="NCBI Taxonomy" id="34475"/>
    <lineage>
        <taxon>Eukaryota</taxon>
        <taxon>Fungi</taxon>
        <taxon>Dikarya</taxon>
        <taxon>Basidiomycota</taxon>
        <taxon>Agaricomycotina</taxon>
        <taxon>Agaricomycetes</taxon>
        <taxon>Polyporales</taxon>
        <taxon>Rhodofomes</taxon>
    </lineage>
</organism>
<evidence type="ECO:0000259" key="2">
    <source>
        <dbReference type="Pfam" id="PF10419"/>
    </source>
</evidence>
<proteinExistence type="predicted"/>
<feature type="compositionally biased region" description="Basic and acidic residues" evidence="1">
    <location>
        <begin position="192"/>
        <end position="204"/>
    </location>
</feature>
<feature type="compositionally biased region" description="Polar residues" evidence="1">
    <location>
        <begin position="221"/>
        <end position="232"/>
    </location>
</feature>
<gene>
    <name evidence="3" type="ORF">EVJ58_g11150</name>
</gene>
<evidence type="ECO:0000313" key="3">
    <source>
        <dbReference type="EMBL" id="TFY50189.1"/>
    </source>
</evidence>
<sequence length="315" mass="34423">DLSDLLSHTPLLLVHTCRETSAASMGKQSLASGYKYVDAFGPDEEYESEEEVVYVTLDLGAVEPALVPSSSSFRLIGLDTPSPFLQLSGTVFKGQHQSLLGTELLFTDAKDDQADRTRKPLVHVGTSEQRIRFREVEVKAKTNKLPEVVERVPVNPQPKGKNNKKDRLPETVQEVVGTVDAVQPRRRRGRRPKDQGKGKEKAVEPVDGSVVVDDPMEGPSATITPSRASSRENAAGDVAGGNAPHELQMMDASASVRQDDSPRVQWSSDAPQGSTVYVQVIRHDAGDTRYRSPSYGAVATPRTYDSSFAVYQTYL</sequence>
<name>A0A4Y9XNR2_9APHY</name>
<dbReference type="AlphaFoldDB" id="A0A4Y9XNR2"/>
<evidence type="ECO:0000256" key="1">
    <source>
        <dbReference type="SAM" id="MobiDB-lite"/>
    </source>
</evidence>
<dbReference type="Proteomes" id="UP000298390">
    <property type="component" value="Unassembled WGS sequence"/>
</dbReference>
<feature type="non-terminal residue" evidence="3">
    <location>
        <position position="1"/>
    </location>
</feature>
<evidence type="ECO:0000313" key="4">
    <source>
        <dbReference type="Proteomes" id="UP000298390"/>
    </source>
</evidence>
<dbReference type="EMBL" id="SEKV01001630">
    <property type="protein sequence ID" value="TFY50189.1"/>
    <property type="molecule type" value="Genomic_DNA"/>
</dbReference>
<dbReference type="Pfam" id="PF10419">
    <property type="entry name" value="TFIIIC_sub6"/>
    <property type="match status" value="1"/>
</dbReference>
<dbReference type="PANTHER" id="PTHR21860:SF2">
    <property type="entry name" value="GENERAL TRANSCRIPTION FACTOR 3C POLYPEPTIDE 6"/>
    <property type="match status" value="1"/>
</dbReference>
<dbReference type="GO" id="GO:0000127">
    <property type="term" value="C:transcription factor TFIIIC complex"/>
    <property type="evidence" value="ECO:0007669"/>
    <property type="project" value="TreeGrafter"/>
</dbReference>
<reference evidence="3 4" key="1">
    <citation type="submission" date="2019-01" db="EMBL/GenBank/DDBJ databases">
        <title>Genome sequencing of the rare red list fungi Fomitopsis rosea.</title>
        <authorList>
            <person name="Buettner E."/>
            <person name="Kellner H."/>
        </authorList>
    </citation>
    <scope>NUCLEOTIDE SEQUENCE [LARGE SCALE GENOMIC DNA]</scope>
    <source>
        <strain evidence="3 4">DSM 105464</strain>
    </source>
</reference>
<feature type="region of interest" description="Disordered" evidence="1">
    <location>
        <begin position="150"/>
        <end position="235"/>
    </location>
</feature>
<comment type="caution">
    <text evidence="3">The sequence shown here is derived from an EMBL/GenBank/DDBJ whole genome shotgun (WGS) entry which is preliminary data.</text>
</comment>
<dbReference type="PANTHER" id="PTHR21860">
    <property type="entry name" value="TRANSCRIPTION INITIATION FACTOR IIIC TFIIIC , POLYPEPTIDE 6-RELATED"/>
    <property type="match status" value="1"/>
</dbReference>
<feature type="domain" description="Transcription factor TFIIIC triple barrel" evidence="2">
    <location>
        <begin position="49"/>
        <end position="138"/>
    </location>
</feature>
<dbReference type="GO" id="GO:0006383">
    <property type="term" value="P:transcription by RNA polymerase III"/>
    <property type="evidence" value="ECO:0007669"/>
    <property type="project" value="InterPro"/>
</dbReference>
<dbReference type="InterPro" id="IPR019481">
    <property type="entry name" value="TFIIIC_triple_barrel"/>
</dbReference>